<evidence type="ECO:0000313" key="3">
    <source>
        <dbReference type="Proteomes" id="UP000631114"/>
    </source>
</evidence>
<dbReference type="SUPFAM" id="SSF55874">
    <property type="entry name" value="ATPase domain of HSP90 chaperone/DNA topoisomerase II/histidine kinase"/>
    <property type="match status" value="1"/>
</dbReference>
<accession>A0A835M1Z2</accession>
<reference evidence="2 3" key="1">
    <citation type="submission" date="2020-10" db="EMBL/GenBank/DDBJ databases">
        <title>The Coptis chinensis genome and diversification of protoberbering-type alkaloids.</title>
        <authorList>
            <person name="Wang B."/>
            <person name="Shu S."/>
            <person name="Song C."/>
            <person name="Liu Y."/>
        </authorList>
    </citation>
    <scope>NUCLEOTIDE SEQUENCE [LARGE SCALE GENOMIC DNA]</scope>
    <source>
        <strain evidence="2">HL-2020</strain>
        <tissue evidence="2">Leaf</tissue>
    </source>
</reference>
<dbReference type="AlphaFoldDB" id="A0A835M1Z2"/>
<gene>
    <name evidence="2" type="ORF">IFM89_027969</name>
</gene>
<dbReference type="OrthoDB" id="1262810at2759"/>
<name>A0A835M1Z2_9MAGN</name>
<dbReference type="PANTHER" id="PTHR32387:SF3">
    <property type="entry name" value="ATP_DNA BINDING PROTEIN"/>
    <property type="match status" value="1"/>
</dbReference>
<dbReference type="InterPro" id="IPR052957">
    <property type="entry name" value="Auxin_embryo_med"/>
</dbReference>
<dbReference type="PANTHER" id="PTHR32387">
    <property type="entry name" value="WU:FJ29H11"/>
    <property type="match status" value="1"/>
</dbReference>
<dbReference type="Gene3D" id="3.30.565.10">
    <property type="entry name" value="Histidine kinase-like ATPase, C-terminal domain"/>
    <property type="match status" value="1"/>
</dbReference>
<comment type="caution">
    <text evidence="2">The sequence shown here is derived from an EMBL/GenBank/DDBJ whole genome shotgun (WGS) entry which is preliminary data.</text>
</comment>
<dbReference type="NCBIfam" id="NF047352">
    <property type="entry name" value="P_loop_sacsin"/>
    <property type="match status" value="1"/>
</dbReference>
<proteinExistence type="predicted"/>
<keyword evidence="3" id="KW-1185">Reference proteome</keyword>
<organism evidence="2 3">
    <name type="scientific">Coptis chinensis</name>
    <dbReference type="NCBI Taxonomy" id="261450"/>
    <lineage>
        <taxon>Eukaryota</taxon>
        <taxon>Viridiplantae</taxon>
        <taxon>Streptophyta</taxon>
        <taxon>Embryophyta</taxon>
        <taxon>Tracheophyta</taxon>
        <taxon>Spermatophyta</taxon>
        <taxon>Magnoliopsida</taxon>
        <taxon>Ranunculales</taxon>
        <taxon>Ranunculaceae</taxon>
        <taxon>Coptidoideae</taxon>
        <taxon>Coptis</taxon>
    </lineage>
</organism>
<dbReference type="Proteomes" id="UP000631114">
    <property type="component" value="Unassembled WGS sequence"/>
</dbReference>
<dbReference type="InterPro" id="IPR058210">
    <property type="entry name" value="SACS/Nov_dom"/>
</dbReference>
<evidence type="ECO:0000259" key="1">
    <source>
        <dbReference type="Pfam" id="PF25794"/>
    </source>
</evidence>
<evidence type="ECO:0000313" key="2">
    <source>
        <dbReference type="EMBL" id="KAF9616030.1"/>
    </source>
</evidence>
<feature type="domain" description="Sacsin/Nov" evidence="1">
    <location>
        <begin position="55"/>
        <end position="172"/>
    </location>
</feature>
<dbReference type="EMBL" id="JADFTS010000003">
    <property type="protein sequence ID" value="KAF9616030.1"/>
    <property type="molecule type" value="Genomic_DNA"/>
</dbReference>
<sequence>MQAFHLLSHYKNTLHFSTAEDIIFSDQRMTTAKEHIEQIRTSKFSIGGQLNPLTEDLHQSVKNLSAELYAKDVHFLMEIIQNAEDNVYGDGVKPSLEFIVTSRDITGTGAPSTLLIFNNEKGFSAKNIESICSVGRSTKKGQRQLGYIGEKGIGFKSVFLITAQPFIFSNGYQIKFNEDPCPDCNLGYIVPEWVDENPTLADIQKIYGRDALPATTIILPLKPEKERVVKIKLSKIHPEVLLFLSKIRKLSVREDNEESKLNTVSAISISSETDLVTRKNVG</sequence>
<protein>
    <recommendedName>
        <fullName evidence="1">Sacsin/Nov domain-containing protein</fullName>
    </recommendedName>
</protein>
<dbReference type="InterPro" id="IPR036890">
    <property type="entry name" value="HATPase_C_sf"/>
</dbReference>
<dbReference type="Pfam" id="PF25794">
    <property type="entry name" value="SACS"/>
    <property type="match status" value="1"/>
</dbReference>